<dbReference type="InterPro" id="IPR036638">
    <property type="entry name" value="HLH_DNA-bd_sf"/>
</dbReference>
<gene>
    <name evidence="2" type="ORF">GMARGA_LOCUS41113</name>
</gene>
<protein>
    <submittedName>
        <fullName evidence="2">28606_t:CDS:1</fullName>
    </submittedName>
</protein>
<reference evidence="2 3" key="1">
    <citation type="submission" date="2021-06" db="EMBL/GenBank/DDBJ databases">
        <authorList>
            <person name="Kallberg Y."/>
            <person name="Tangrot J."/>
            <person name="Rosling A."/>
        </authorList>
    </citation>
    <scope>NUCLEOTIDE SEQUENCE [LARGE SCALE GENOMIC DNA]</scope>
    <source>
        <strain evidence="2 3">120-4 pot B 10/14</strain>
    </source>
</reference>
<evidence type="ECO:0000313" key="2">
    <source>
        <dbReference type="EMBL" id="CAG8852205.1"/>
    </source>
</evidence>
<organism evidence="2 3">
    <name type="scientific">Gigaspora margarita</name>
    <dbReference type="NCBI Taxonomy" id="4874"/>
    <lineage>
        <taxon>Eukaryota</taxon>
        <taxon>Fungi</taxon>
        <taxon>Fungi incertae sedis</taxon>
        <taxon>Mucoromycota</taxon>
        <taxon>Glomeromycotina</taxon>
        <taxon>Glomeromycetes</taxon>
        <taxon>Diversisporales</taxon>
        <taxon>Gigasporaceae</taxon>
        <taxon>Gigaspora</taxon>
    </lineage>
</organism>
<dbReference type="Proteomes" id="UP000789901">
    <property type="component" value="Unassembled WGS sequence"/>
</dbReference>
<feature type="coiled-coil region" evidence="1">
    <location>
        <begin position="29"/>
        <end position="56"/>
    </location>
</feature>
<dbReference type="SUPFAM" id="SSF47459">
    <property type="entry name" value="HLH, helix-loop-helix DNA-binding domain"/>
    <property type="match status" value="1"/>
</dbReference>
<feature type="non-terminal residue" evidence="2">
    <location>
        <position position="1"/>
    </location>
</feature>
<comment type="caution">
    <text evidence="2">The sequence shown here is derived from an EMBL/GenBank/DDBJ whole genome shotgun (WGS) entry which is preliminary data.</text>
</comment>
<accession>A0ABN7XAX2</accession>
<dbReference type="EMBL" id="CAJVQB010110314">
    <property type="protein sequence ID" value="CAG8852205.1"/>
    <property type="molecule type" value="Genomic_DNA"/>
</dbReference>
<name>A0ABN7XAX2_GIGMA</name>
<evidence type="ECO:0000256" key="1">
    <source>
        <dbReference type="SAM" id="Coils"/>
    </source>
</evidence>
<feature type="non-terminal residue" evidence="2">
    <location>
        <position position="61"/>
    </location>
</feature>
<proteinExistence type="predicted"/>
<keyword evidence="3" id="KW-1185">Reference proteome</keyword>
<evidence type="ECO:0000313" key="3">
    <source>
        <dbReference type="Proteomes" id="UP000789901"/>
    </source>
</evidence>
<sequence length="61" mass="6984">GYTKLREQLPATLYKTSNAKLLKKAASYLARRTKEVNDLKAKLDQLNTICNDLNVELEFVK</sequence>
<keyword evidence="1" id="KW-0175">Coiled coil</keyword>
<dbReference type="Gene3D" id="4.10.280.10">
    <property type="entry name" value="Helix-loop-helix DNA-binding domain"/>
    <property type="match status" value="1"/>
</dbReference>